<dbReference type="FunFam" id="4.10.410.60:FF:000001">
    <property type="entry name" value="50S ribosomal protein L35"/>
    <property type="match status" value="1"/>
</dbReference>
<organism evidence="7 8">
    <name type="scientific">Candidatus Tanganyikabacteria bacterium</name>
    <dbReference type="NCBI Taxonomy" id="2961651"/>
    <lineage>
        <taxon>Bacteria</taxon>
        <taxon>Bacillati</taxon>
        <taxon>Candidatus Sericytochromatia</taxon>
        <taxon>Candidatus Tanganyikabacteria</taxon>
    </lineage>
</organism>
<dbReference type="NCBIfam" id="TIGR00001">
    <property type="entry name" value="rpmI_bact"/>
    <property type="match status" value="1"/>
</dbReference>
<dbReference type="PANTHER" id="PTHR33343">
    <property type="entry name" value="54S RIBOSOMAL PROTEIN BL35M"/>
    <property type="match status" value="1"/>
</dbReference>
<evidence type="ECO:0000256" key="3">
    <source>
        <dbReference type="ARBA" id="ARBA00023274"/>
    </source>
</evidence>
<dbReference type="InterPro" id="IPR001706">
    <property type="entry name" value="Ribosomal_bL35"/>
</dbReference>
<comment type="similarity">
    <text evidence="1 5 6">Belongs to the bacterial ribosomal protein bL35 family.</text>
</comment>
<sequence>MPKMKTHRASAKRYKLTGSGKLMRRTAFRKHLIVHKPTARLRRISDEGNISSADNERATQALPYAKYIR</sequence>
<dbReference type="HAMAP" id="MF_00514">
    <property type="entry name" value="Ribosomal_bL35"/>
    <property type="match status" value="1"/>
</dbReference>
<proteinExistence type="inferred from homology"/>
<keyword evidence="3 5" id="KW-0687">Ribonucleoprotein</keyword>
<dbReference type="EMBL" id="VGJX01000520">
    <property type="protein sequence ID" value="MBM3275300.1"/>
    <property type="molecule type" value="Genomic_DNA"/>
</dbReference>
<evidence type="ECO:0000256" key="6">
    <source>
        <dbReference type="RuleBase" id="RU000568"/>
    </source>
</evidence>
<evidence type="ECO:0000256" key="5">
    <source>
        <dbReference type="HAMAP-Rule" id="MF_00514"/>
    </source>
</evidence>
<evidence type="ECO:0000313" key="8">
    <source>
        <dbReference type="Proteomes" id="UP000703893"/>
    </source>
</evidence>
<evidence type="ECO:0000256" key="1">
    <source>
        <dbReference type="ARBA" id="ARBA00006598"/>
    </source>
</evidence>
<dbReference type="PROSITE" id="PS00936">
    <property type="entry name" value="RIBOSOMAL_L35"/>
    <property type="match status" value="1"/>
</dbReference>
<reference evidence="7 8" key="1">
    <citation type="submission" date="2019-03" db="EMBL/GenBank/DDBJ databases">
        <title>Lake Tanganyika Metagenome-Assembled Genomes (MAGs).</title>
        <authorList>
            <person name="Tran P."/>
        </authorList>
    </citation>
    <scope>NUCLEOTIDE SEQUENCE [LARGE SCALE GENOMIC DNA]</scope>
    <source>
        <strain evidence="7">K_DeepCast_65m_m2_236</strain>
    </source>
</reference>
<dbReference type="PANTHER" id="PTHR33343:SF1">
    <property type="entry name" value="LARGE RIBOSOMAL SUBUNIT PROTEIN BL35M"/>
    <property type="match status" value="1"/>
</dbReference>
<keyword evidence="2 5" id="KW-0689">Ribosomal protein</keyword>
<name>A0A938BNM7_9BACT</name>
<dbReference type="InterPro" id="IPR021137">
    <property type="entry name" value="Ribosomal_bL35-like"/>
</dbReference>
<comment type="caution">
    <text evidence="7">The sequence shown here is derived from an EMBL/GenBank/DDBJ whole genome shotgun (WGS) entry which is preliminary data.</text>
</comment>
<gene>
    <name evidence="5 7" type="primary">rpmI</name>
    <name evidence="7" type="ORF">FJZ00_09115</name>
</gene>
<dbReference type="GO" id="GO:0006412">
    <property type="term" value="P:translation"/>
    <property type="evidence" value="ECO:0007669"/>
    <property type="project" value="UniProtKB-UniRule"/>
</dbReference>
<accession>A0A938BNM7</accession>
<dbReference type="Proteomes" id="UP000703893">
    <property type="component" value="Unassembled WGS sequence"/>
</dbReference>
<dbReference type="GO" id="GO:0003735">
    <property type="term" value="F:structural constituent of ribosome"/>
    <property type="evidence" value="ECO:0007669"/>
    <property type="project" value="InterPro"/>
</dbReference>
<dbReference type="PRINTS" id="PR00064">
    <property type="entry name" value="RIBOSOMALL35"/>
</dbReference>
<dbReference type="InterPro" id="IPR018265">
    <property type="entry name" value="Ribosomal_bL35_CS"/>
</dbReference>
<dbReference type="GO" id="GO:0022625">
    <property type="term" value="C:cytosolic large ribosomal subunit"/>
    <property type="evidence" value="ECO:0007669"/>
    <property type="project" value="TreeGrafter"/>
</dbReference>
<evidence type="ECO:0000256" key="4">
    <source>
        <dbReference type="ARBA" id="ARBA00071664"/>
    </source>
</evidence>
<dbReference type="Gene3D" id="4.10.410.60">
    <property type="match status" value="1"/>
</dbReference>
<dbReference type="SUPFAM" id="SSF143034">
    <property type="entry name" value="L35p-like"/>
    <property type="match status" value="1"/>
</dbReference>
<protein>
    <recommendedName>
        <fullName evidence="4 5">Large ribosomal subunit protein bL35</fullName>
    </recommendedName>
</protein>
<dbReference type="InterPro" id="IPR037229">
    <property type="entry name" value="Ribosomal_bL35_sf"/>
</dbReference>
<evidence type="ECO:0000313" key="7">
    <source>
        <dbReference type="EMBL" id="MBM3275300.1"/>
    </source>
</evidence>
<dbReference type="Pfam" id="PF01632">
    <property type="entry name" value="Ribosomal_L35p"/>
    <property type="match status" value="1"/>
</dbReference>
<evidence type="ECO:0000256" key="2">
    <source>
        <dbReference type="ARBA" id="ARBA00022980"/>
    </source>
</evidence>
<dbReference type="AlphaFoldDB" id="A0A938BNM7"/>